<protein>
    <submittedName>
        <fullName evidence="5">Glycosyltransferase family 4 protein</fullName>
    </submittedName>
</protein>
<dbReference type="Proteomes" id="UP001164439">
    <property type="component" value="Chromosome"/>
</dbReference>
<evidence type="ECO:0000313" key="6">
    <source>
        <dbReference type="Proteomes" id="UP001164439"/>
    </source>
</evidence>
<dbReference type="CDD" id="cd03802">
    <property type="entry name" value="GT4_AviGT4-like"/>
    <property type="match status" value="1"/>
</dbReference>
<dbReference type="Pfam" id="PF00534">
    <property type="entry name" value="Glycos_transf_1"/>
    <property type="match status" value="1"/>
</dbReference>
<evidence type="ECO:0000256" key="1">
    <source>
        <dbReference type="ARBA" id="ARBA00022676"/>
    </source>
</evidence>
<evidence type="ECO:0000256" key="2">
    <source>
        <dbReference type="ARBA" id="ARBA00022679"/>
    </source>
</evidence>
<dbReference type="InterPro" id="IPR001296">
    <property type="entry name" value="Glyco_trans_1"/>
</dbReference>
<gene>
    <name evidence="5" type="ORF">STRCI_006796</name>
</gene>
<organism evidence="5 6">
    <name type="scientific">Streptomyces cinnabarinus</name>
    <dbReference type="NCBI Taxonomy" id="67287"/>
    <lineage>
        <taxon>Bacteria</taxon>
        <taxon>Bacillati</taxon>
        <taxon>Actinomycetota</taxon>
        <taxon>Actinomycetes</taxon>
        <taxon>Kitasatosporales</taxon>
        <taxon>Streptomycetaceae</taxon>
        <taxon>Streptomyces</taxon>
    </lineage>
</organism>
<sequence>MTASRLHVAVVAPPFYEVPPRSYGGVERVCGWLVDGLLAKGHRVTLVGAGEPRTRAHFVRTFTHPQPEDGPDVAGVEIVHTARAAAALAELAPDVVHDHTRAGPLTAPGRAFAPTVVTSHTPLRGPEAASDHLRALNPWLSLVAISDAQRRDAPHLRWAATVHNGIPVDSSPFRADKDDFVLYLGRISAQKGVHLAMDAARAAGRPIVLAGCWTIPEERAYFEAEIRPRLASDVTWLESVAGAEKEQLLSRAACLLFPIRWHEPFGLVVVEALACGTPVVALRAGAAPELLEDGVSGVLCGDPGELPAAVDRATRLDPATCRRSAQRFDVSAMVAGYESVYRRALDGFRHTTSRTAPTNPSA</sequence>
<evidence type="ECO:0000259" key="3">
    <source>
        <dbReference type="Pfam" id="PF00534"/>
    </source>
</evidence>
<proteinExistence type="predicted"/>
<accession>A0ABY7KR13</accession>
<name>A0ABY7KR13_9ACTN</name>
<feature type="domain" description="Glycosyltransferase subfamily 4-like N-terminal" evidence="4">
    <location>
        <begin position="23"/>
        <end position="168"/>
    </location>
</feature>
<dbReference type="Gene3D" id="3.40.50.2000">
    <property type="entry name" value="Glycogen Phosphorylase B"/>
    <property type="match status" value="2"/>
</dbReference>
<keyword evidence="6" id="KW-1185">Reference proteome</keyword>
<evidence type="ECO:0000259" key="4">
    <source>
        <dbReference type="Pfam" id="PF13439"/>
    </source>
</evidence>
<dbReference type="Pfam" id="PF13439">
    <property type="entry name" value="Glyco_transf_4"/>
    <property type="match status" value="1"/>
</dbReference>
<dbReference type="PANTHER" id="PTHR45947:SF13">
    <property type="entry name" value="TRANSFERASE"/>
    <property type="match status" value="1"/>
</dbReference>
<keyword evidence="2" id="KW-0808">Transferase</keyword>
<reference evidence="5" key="1">
    <citation type="submission" date="2022-12" db="EMBL/GenBank/DDBJ databases">
        <authorList>
            <person name="Ruckert C."/>
            <person name="Busche T."/>
            <person name="Kalinowski J."/>
            <person name="Wittmann C."/>
        </authorList>
    </citation>
    <scope>NUCLEOTIDE SEQUENCE</scope>
    <source>
        <strain evidence="5">DSM 40467</strain>
    </source>
</reference>
<evidence type="ECO:0000313" key="5">
    <source>
        <dbReference type="EMBL" id="WAZ25309.1"/>
    </source>
</evidence>
<dbReference type="EMBL" id="CP114413">
    <property type="protein sequence ID" value="WAZ25309.1"/>
    <property type="molecule type" value="Genomic_DNA"/>
</dbReference>
<dbReference type="RefSeq" id="WP_269662791.1">
    <property type="nucleotide sequence ID" value="NZ_CP114413.1"/>
</dbReference>
<dbReference type="PANTHER" id="PTHR45947">
    <property type="entry name" value="SULFOQUINOVOSYL TRANSFERASE SQD2"/>
    <property type="match status" value="1"/>
</dbReference>
<dbReference type="InterPro" id="IPR050194">
    <property type="entry name" value="Glycosyltransferase_grp1"/>
</dbReference>
<feature type="domain" description="Glycosyl transferase family 1" evidence="3">
    <location>
        <begin position="174"/>
        <end position="305"/>
    </location>
</feature>
<dbReference type="SUPFAM" id="SSF53756">
    <property type="entry name" value="UDP-Glycosyltransferase/glycogen phosphorylase"/>
    <property type="match status" value="1"/>
</dbReference>
<keyword evidence="1" id="KW-0328">Glycosyltransferase</keyword>
<dbReference type="InterPro" id="IPR028098">
    <property type="entry name" value="Glyco_trans_4-like_N"/>
</dbReference>